<name>A0A085WTL7_9BACT</name>
<evidence type="ECO:0000256" key="1">
    <source>
        <dbReference type="SAM" id="SignalP"/>
    </source>
</evidence>
<dbReference type="EMBL" id="JMCB01000002">
    <property type="protein sequence ID" value="KFE71030.1"/>
    <property type="molecule type" value="Genomic_DNA"/>
</dbReference>
<keyword evidence="3" id="KW-1185">Reference proteome</keyword>
<organism evidence="2 3">
    <name type="scientific">Hyalangium minutum</name>
    <dbReference type="NCBI Taxonomy" id="394096"/>
    <lineage>
        <taxon>Bacteria</taxon>
        <taxon>Pseudomonadati</taxon>
        <taxon>Myxococcota</taxon>
        <taxon>Myxococcia</taxon>
        <taxon>Myxococcales</taxon>
        <taxon>Cystobacterineae</taxon>
        <taxon>Archangiaceae</taxon>
        <taxon>Hyalangium</taxon>
    </lineage>
</organism>
<dbReference type="RefSeq" id="WP_044182477.1">
    <property type="nucleotide sequence ID" value="NZ_JMCB01000002.1"/>
</dbReference>
<comment type="caution">
    <text evidence="2">The sequence shown here is derived from an EMBL/GenBank/DDBJ whole genome shotgun (WGS) entry which is preliminary data.</text>
</comment>
<protein>
    <recommendedName>
        <fullName evidence="4">Lipoprotein</fullName>
    </recommendedName>
</protein>
<reference evidence="2 3" key="1">
    <citation type="submission" date="2014-04" db="EMBL/GenBank/DDBJ databases">
        <title>Genome assembly of Hyalangium minutum DSM 14724.</title>
        <authorList>
            <person name="Sharma G."/>
            <person name="Subramanian S."/>
        </authorList>
    </citation>
    <scope>NUCLEOTIDE SEQUENCE [LARGE SCALE GENOMIC DNA]</scope>
    <source>
        <strain evidence="2 3">DSM 14724</strain>
    </source>
</reference>
<proteinExistence type="predicted"/>
<dbReference type="OrthoDB" id="5518292at2"/>
<dbReference type="PROSITE" id="PS51257">
    <property type="entry name" value="PROKAR_LIPOPROTEIN"/>
    <property type="match status" value="1"/>
</dbReference>
<sequence>MKNAMWAASLSLVMGLMVGCGGSVADEATQEPSPSNLQTREDAIPDCAGETYYTAYFSDATYSTQIGGRGCYCGSWSVWGRTSTYSQYSTECF</sequence>
<feature type="chain" id="PRO_5001800097" description="Lipoprotein" evidence="1">
    <location>
        <begin position="26"/>
        <end position="93"/>
    </location>
</feature>
<evidence type="ECO:0000313" key="3">
    <source>
        <dbReference type="Proteomes" id="UP000028725"/>
    </source>
</evidence>
<dbReference type="Proteomes" id="UP000028725">
    <property type="component" value="Unassembled WGS sequence"/>
</dbReference>
<dbReference type="AlphaFoldDB" id="A0A085WTL7"/>
<evidence type="ECO:0008006" key="4">
    <source>
        <dbReference type="Google" id="ProtNLM"/>
    </source>
</evidence>
<evidence type="ECO:0000313" key="2">
    <source>
        <dbReference type="EMBL" id="KFE71030.1"/>
    </source>
</evidence>
<feature type="signal peptide" evidence="1">
    <location>
        <begin position="1"/>
        <end position="25"/>
    </location>
</feature>
<keyword evidence="1" id="KW-0732">Signal</keyword>
<gene>
    <name evidence="2" type="ORF">DB31_3160</name>
</gene>
<dbReference type="STRING" id="394096.DB31_3160"/>
<accession>A0A085WTL7</accession>